<gene>
    <name evidence="2" type="ORF">BMF94_6883</name>
</gene>
<proteinExistence type="predicted"/>
<protein>
    <recommendedName>
        <fullName evidence="4">Lipid droplet-associated perilipin protein</fullName>
    </recommendedName>
</protein>
<evidence type="ECO:0000256" key="1">
    <source>
        <dbReference type="SAM" id="MobiDB-lite"/>
    </source>
</evidence>
<dbReference type="OrthoDB" id="376826at2759"/>
<feature type="region of interest" description="Disordered" evidence="1">
    <location>
        <begin position="1"/>
        <end position="20"/>
    </location>
</feature>
<dbReference type="Gene3D" id="1.20.5.1230">
    <property type="entry name" value="Apolipoprotein A-I"/>
    <property type="match status" value="1"/>
</dbReference>
<evidence type="ECO:0000313" key="2">
    <source>
        <dbReference type="EMBL" id="POY70109.1"/>
    </source>
</evidence>
<keyword evidence="3" id="KW-1185">Reference proteome</keyword>
<evidence type="ECO:0000313" key="3">
    <source>
        <dbReference type="Proteomes" id="UP000237144"/>
    </source>
</evidence>
<organism evidence="2 3">
    <name type="scientific">Rhodotorula taiwanensis</name>
    <dbReference type="NCBI Taxonomy" id="741276"/>
    <lineage>
        <taxon>Eukaryota</taxon>
        <taxon>Fungi</taxon>
        <taxon>Dikarya</taxon>
        <taxon>Basidiomycota</taxon>
        <taxon>Pucciniomycotina</taxon>
        <taxon>Microbotryomycetes</taxon>
        <taxon>Sporidiobolales</taxon>
        <taxon>Sporidiobolaceae</taxon>
        <taxon>Rhodotorula</taxon>
    </lineage>
</organism>
<name>A0A2S5B006_9BASI</name>
<dbReference type="Proteomes" id="UP000237144">
    <property type="component" value="Unassembled WGS sequence"/>
</dbReference>
<dbReference type="AlphaFoldDB" id="A0A2S5B006"/>
<evidence type="ECO:0008006" key="4">
    <source>
        <dbReference type="Google" id="ProtNLM"/>
    </source>
</evidence>
<reference evidence="2 3" key="1">
    <citation type="journal article" date="2018" name="Front. Microbiol.">
        <title>Prospects for Fungal Bioremediation of Acidic Radioactive Waste Sites: Characterization and Genome Sequence of Rhodotorula taiwanensis MD1149.</title>
        <authorList>
            <person name="Tkavc R."/>
            <person name="Matrosova V.Y."/>
            <person name="Grichenko O.E."/>
            <person name="Gostincar C."/>
            <person name="Volpe R.P."/>
            <person name="Klimenkova P."/>
            <person name="Gaidamakova E.K."/>
            <person name="Zhou C.E."/>
            <person name="Stewart B.J."/>
            <person name="Lyman M.G."/>
            <person name="Malfatti S.A."/>
            <person name="Rubinfeld B."/>
            <person name="Courtot M."/>
            <person name="Singh J."/>
            <person name="Dalgard C.L."/>
            <person name="Hamilton T."/>
            <person name="Frey K.G."/>
            <person name="Gunde-Cimerman N."/>
            <person name="Dugan L."/>
            <person name="Daly M.J."/>
        </authorList>
    </citation>
    <scope>NUCLEOTIDE SEQUENCE [LARGE SCALE GENOMIC DNA]</scope>
    <source>
        <strain evidence="2 3">MD1149</strain>
    </source>
</reference>
<dbReference type="EMBL" id="PJQD01000145">
    <property type="protein sequence ID" value="POY70109.1"/>
    <property type="molecule type" value="Genomic_DNA"/>
</dbReference>
<accession>A0A2S5B006</accession>
<feature type="region of interest" description="Disordered" evidence="1">
    <location>
        <begin position="272"/>
        <end position="298"/>
    </location>
</feature>
<comment type="caution">
    <text evidence="2">The sequence shown here is derived from an EMBL/GenBank/DDBJ whole genome shotgun (WGS) entry which is preliminary data.</text>
</comment>
<dbReference type="STRING" id="741276.A0A2S5B006"/>
<dbReference type="SUPFAM" id="SSF58113">
    <property type="entry name" value="Apolipoprotein A-I"/>
    <property type="match status" value="1"/>
</dbReference>
<sequence length="298" mass="33274">MSIQAVNGDSHAASEKQSVAQHDTALHRVTDYPLVKDTLSTAHDFVERRPYLNSLYSRTLSLSLAILHRLEPLQKRLPLETADGYANSALDVVEKYVPQVKMQTGELLGLARQPADKAYGRANDLKEGLQQHVPRPSLSARRRGFPPGKDRISPVTEQVHQRIQQSQSQLSALQERLKKQIPHDQESLKHTLDSILAEVDSLVKSVQTIPSHAQQTAKPYLDGMYEASEHIKKEITRTDVPLGTKASNVLAYSQEKLGPVIEQIQHYLLKKKDESAQTAEDVKDKAEDKVDAATSDKQ</sequence>